<evidence type="ECO:0000313" key="2">
    <source>
        <dbReference type="EMBL" id="MDV7220769.1"/>
    </source>
</evidence>
<keyword evidence="3" id="KW-1185">Reference proteome</keyword>
<comment type="caution">
    <text evidence="2">The sequence shown here is derived from an EMBL/GenBank/DDBJ whole genome shotgun (WGS) entry which is preliminary data.</text>
</comment>
<dbReference type="RefSeq" id="WP_317774233.1">
    <property type="nucleotide sequence ID" value="NZ_JAWMAJ010000143.1"/>
</dbReference>
<feature type="region of interest" description="Disordered" evidence="1">
    <location>
        <begin position="63"/>
        <end position="105"/>
    </location>
</feature>
<protein>
    <submittedName>
        <fullName evidence="2">Glycoside hydrolase family 125 protein</fullName>
    </submittedName>
</protein>
<dbReference type="EMBL" id="JAWMAJ010000143">
    <property type="protein sequence ID" value="MDV7220769.1"/>
    <property type="molecule type" value="Genomic_DNA"/>
</dbReference>
<feature type="compositionally biased region" description="Gly residues" evidence="1">
    <location>
        <begin position="79"/>
        <end position="92"/>
    </location>
</feature>
<organism evidence="2 3">
    <name type="scientific">Streptomyces prunicolor</name>
    <dbReference type="NCBI Taxonomy" id="67348"/>
    <lineage>
        <taxon>Bacteria</taxon>
        <taxon>Bacillati</taxon>
        <taxon>Actinomycetota</taxon>
        <taxon>Actinomycetes</taxon>
        <taxon>Kitasatosporales</taxon>
        <taxon>Streptomycetaceae</taxon>
        <taxon>Streptomyces</taxon>
    </lineage>
</organism>
<proteinExistence type="predicted"/>
<evidence type="ECO:0000313" key="3">
    <source>
        <dbReference type="Proteomes" id="UP001187346"/>
    </source>
</evidence>
<accession>A0ABU4FJQ6</accession>
<dbReference type="PANTHER" id="PTHR31047:SF0">
    <property type="entry name" value="MEIOTICALLY UP-REGULATED GENE 157 PROTEIN"/>
    <property type="match status" value="1"/>
</dbReference>
<reference evidence="2 3" key="1">
    <citation type="submission" date="2023-10" db="EMBL/GenBank/DDBJ databases">
        <title>Characterization of rhizosphere-enriched actinobacteria from wheat plants lab-grown on chernevaya soil.</title>
        <authorList>
            <person name="Tikhonova E.N."/>
            <person name="Konopkin A."/>
            <person name="Kravchenko I.K."/>
        </authorList>
    </citation>
    <scope>NUCLEOTIDE SEQUENCE [LARGE SCALE GENOMIC DNA]</scope>
    <source>
        <strain evidence="2 3">RR29</strain>
    </source>
</reference>
<evidence type="ECO:0000256" key="1">
    <source>
        <dbReference type="SAM" id="MobiDB-lite"/>
    </source>
</evidence>
<name>A0ABU4FJQ6_9ACTN</name>
<gene>
    <name evidence="2" type="ORF">R5A26_33015</name>
</gene>
<dbReference type="Proteomes" id="UP001187346">
    <property type="component" value="Unassembled WGS sequence"/>
</dbReference>
<dbReference type="SUPFAM" id="SSF48208">
    <property type="entry name" value="Six-hairpin glycosidases"/>
    <property type="match status" value="1"/>
</dbReference>
<sequence>MRESRGAMVTFPGSTSGTVWAVPESLSMLGRRLAGELGGGPAGEIVERCLINTWATSMSWGASAGREPGGLSDGFSDGPSGGLTRGLPGGVSSGPAHGLAAGVSDPSSEVFVKTGDIPAMWLRDSTAQVRPYLAVATDPEIGDVLVGVSRRQIRCVLLDPYANAFNDGPTGAHGEPGDLPTPGDWVWERKYELDSLCAPLQLAYAVRRATGREDHLDEAFHRAAWLIVRLWRAEQSHAHSPYRFVRPSGPFAGDSLPLNGHGAAVGWTGMTWSGFRPSDDACAYGYPVPANALASASLHGLAELAAAVFDDTELAHECWRLADEIDAGILAHAVTEIDGAAVLAYEVDGLGSALLCDDANLPSLLSLPLSGWCAPEDPLYRATRRFALSEANPSYFSGSYASGVGSTHTPDRHIWPLAIATAGLTGDVGEAARALETLAATTAGTGLMHESFHVDAPGRFTREWFGWANAMFCELALEVCGGGVRHFFPVHPRALPGGSGVGGGVA</sequence>
<dbReference type="GO" id="GO:0016787">
    <property type="term" value="F:hydrolase activity"/>
    <property type="evidence" value="ECO:0007669"/>
    <property type="project" value="UniProtKB-KW"/>
</dbReference>
<dbReference type="InterPro" id="IPR008928">
    <property type="entry name" value="6-hairpin_glycosidase_sf"/>
</dbReference>
<dbReference type="SMART" id="SM01149">
    <property type="entry name" value="DUF1237"/>
    <property type="match status" value="1"/>
</dbReference>
<dbReference type="Gene3D" id="1.50.10.10">
    <property type="match status" value="1"/>
</dbReference>
<dbReference type="InterPro" id="IPR012341">
    <property type="entry name" value="6hp_glycosidase-like_sf"/>
</dbReference>
<keyword evidence="2" id="KW-0378">Hydrolase</keyword>
<dbReference type="InterPro" id="IPR008313">
    <property type="entry name" value="GH125"/>
</dbReference>
<dbReference type="PANTHER" id="PTHR31047">
    <property type="entry name" value="MEIOTICALLY UP-REGULATED GENE 157 PROTEIN"/>
    <property type="match status" value="1"/>
</dbReference>
<dbReference type="Pfam" id="PF06824">
    <property type="entry name" value="Glyco_hydro_125"/>
    <property type="match status" value="1"/>
</dbReference>